<sequence>MAALPTVKSKFDVTTKSYCVKFKQNPDHHTYFKSKDNFSDACLPKHANNQSIVELVESSFKLCVKLQISTIHKKYSRRLGSGWICGVNESGPDQYKIRIVTAKHVIGDDFKGIRISVQLYFHRFDQGDIEKTDRNVELFASGQIESCGKDICCFECCSDLGTFNKIKQDLEKHLKSLNTFIKYNQYTRDKNKVCFLLSHPHGCICYVSIGERYIQNDDGSDDEDPNKEIMYTIASCQGSSGGYVLYLGLNNVKTKRIHLKSRSLFSISSKPILENMILKSD</sequence>
<dbReference type="EnsemblMetazoa" id="BGLB026734-RA">
    <property type="protein sequence ID" value="BGLB026734-PA"/>
    <property type="gene ID" value="BGLB026734"/>
</dbReference>
<proteinExistence type="predicted"/>
<dbReference type="SUPFAM" id="SSF50494">
    <property type="entry name" value="Trypsin-like serine proteases"/>
    <property type="match status" value="1"/>
</dbReference>
<dbReference type="AlphaFoldDB" id="A0A2C9L3R1"/>
<reference evidence="1" key="1">
    <citation type="submission" date="2020-05" db="UniProtKB">
        <authorList>
            <consortium name="EnsemblMetazoa"/>
        </authorList>
    </citation>
    <scope>IDENTIFICATION</scope>
    <source>
        <strain evidence="1">BB02</strain>
    </source>
</reference>
<accession>A0A2C9L3R1</accession>
<dbReference type="Proteomes" id="UP000076420">
    <property type="component" value="Unassembled WGS sequence"/>
</dbReference>
<dbReference type="InterPro" id="IPR009003">
    <property type="entry name" value="Peptidase_S1_PA"/>
</dbReference>
<name>A0A2C9L3R1_BIOGL</name>
<evidence type="ECO:0008006" key="3">
    <source>
        <dbReference type="Google" id="ProtNLM"/>
    </source>
</evidence>
<dbReference type="VEuPathDB" id="VectorBase:BGLB026734"/>
<dbReference type="RefSeq" id="XP_013076616.2">
    <property type="nucleotide sequence ID" value="XM_013221162.2"/>
</dbReference>
<dbReference type="KEGG" id="bgt:106062852"/>
<protein>
    <recommendedName>
        <fullName evidence="3">Peptidase S1 domain-containing protein</fullName>
    </recommendedName>
</protein>
<organism evidence="1 2">
    <name type="scientific">Biomphalaria glabrata</name>
    <name type="common">Bloodfluke planorb</name>
    <name type="synonym">Freshwater snail</name>
    <dbReference type="NCBI Taxonomy" id="6526"/>
    <lineage>
        <taxon>Eukaryota</taxon>
        <taxon>Metazoa</taxon>
        <taxon>Spiralia</taxon>
        <taxon>Lophotrochozoa</taxon>
        <taxon>Mollusca</taxon>
        <taxon>Gastropoda</taxon>
        <taxon>Heterobranchia</taxon>
        <taxon>Euthyneura</taxon>
        <taxon>Panpulmonata</taxon>
        <taxon>Hygrophila</taxon>
        <taxon>Lymnaeoidea</taxon>
        <taxon>Planorbidae</taxon>
        <taxon>Biomphalaria</taxon>
    </lineage>
</organism>
<evidence type="ECO:0000313" key="2">
    <source>
        <dbReference type="Proteomes" id="UP000076420"/>
    </source>
</evidence>
<dbReference type="VEuPathDB" id="VectorBase:BGLAX_037091"/>
<gene>
    <name evidence="1" type="primary">106062852</name>
</gene>
<evidence type="ECO:0000313" key="1">
    <source>
        <dbReference type="EnsemblMetazoa" id="BGLB026734-PA"/>
    </source>
</evidence>